<dbReference type="AlphaFoldDB" id="A0A5C8PDV1"/>
<evidence type="ECO:0000256" key="2">
    <source>
        <dbReference type="ARBA" id="ARBA00022977"/>
    </source>
</evidence>
<organism evidence="6 7">
    <name type="scientific">Vineibacter terrae</name>
    <dbReference type="NCBI Taxonomy" id="2586908"/>
    <lineage>
        <taxon>Bacteria</taxon>
        <taxon>Pseudomonadati</taxon>
        <taxon>Pseudomonadota</taxon>
        <taxon>Alphaproteobacteria</taxon>
        <taxon>Hyphomicrobiales</taxon>
        <taxon>Vineibacter</taxon>
    </lineage>
</organism>
<proteinExistence type="predicted"/>
<dbReference type="InterPro" id="IPR012727">
    <property type="entry name" value="Gly_oxidase_ThiO"/>
</dbReference>
<dbReference type="InterPro" id="IPR036188">
    <property type="entry name" value="FAD/NAD-bd_sf"/>
</dbReference>
<dbReference type="NCBIfam" id="TIGR02352">
    <property type="entry name" value="thiamin_ThiO"/>
    <property type="match status" value="1"/>
</dbReference>
<keyword evidence="4" id="KW-0472">Membrane</keyword>
<evidence type="ECO:0000256" key="1">
    <source>
        <dbReference type="ARBA" id="ARBA00004948"/>
    </source>
</evidence>
<dbReference type="GO" id="GO:0050660">
    <property type="term" value="F:flavin adenine dinucleotide binding"/>
    <property type="evidence" value="ECO:0007669"/>
    <property type="project" value="InterPro"/>
</dbReference>
<reference evidence="6 7" key="1">
    <citation type="submission" date="2019-06" db="EMBL/GenBank/DDBJ databases">
        <title>New taxonomy in bacterial strain CC-CFT640, isolated from vineyard.</title>
        <authorList>
            <person name="Lin S.-Y."/>
            <person name="Tsai C.-F."/>
            <person name="Young C.-C."/>
        </authorList>
    </citation>
    <scope>NUCLEOTIDE SEQUENCE [LARGE SCALE GENOMIC DNA]</scope>
    <source>
        <strain evidence="6 7">CC-CFT640</strain>
    </source>
</reference>
<dbReference type="Gene3D" id="3.30.9.10">
    <property type="entry name" value="D-Amino Acid Oxidase, subunit A, domain 2"/>
    <property type="match status" value="1"/>
</dbReference>
<dbReference type="SUPFAM" id="SSF54373">
    <property type="entry name" value="FAD-linked reductases, C-terminal domain"/>
    <property type="match status" value="1"/>
</dbReference>
<evidence type="ECO:0000256" key="4">
    <source>
        <dbReference type="SAM" id="Phobius"/>
    </source>
</evidence>
<dbReference type="GO" id="GO:0009228">
    <property type="term" value="P:thiamine biosynthetic process"/>
    <property type="evidence" value="ECO:0007669"/>
    <property type="project" value="UniProtKB-KW"/>
</dbReference>
<dbReference type="Proteomes" id="UP000321638">
    <property type="component" value="Unassembled WGS sequence"/>
</dbReference>
<feature type="transmembrane region" description="Helical" evidence="4">
    <location>
        <begin position="12"/>
        <end position="30"/>
    </location>
</feature>
<evidence type="ECO:0000313" key="6">
    <source>
        <dbReference type="EMBL" id="TXL71315.1"/>
    </source>
</evidence>
<evidence type="ECO:0000259" key="5">
    <source>
        <dbReference type="Pfam" id="PF01266"/>
    </source>
</evidence>
<dbReference type="GO" id="GO:0009229">
    <property type="term" value="P:thiamine diphosphate biosynthetic process"/>
    <property type="evidence" value="ECO:0007669"/>
    <property type="project" value="UniProtKB-UniPathway"/>
</dbReference>
<keyword evidence="3 6" id="KW-0560">Oxidoreductase</keyword>
<dbReference type="PANTHER" id="PTHR13847:SF289">
    <property type="entry name" value="GLYCINE OXIDASE"/>
    <property type="match status" value="1"/>
</dbReference>
<dbReference type="OrthoDB" id="9805337at2"/>
<comment type="pathway">
    <text evidence="1">Cofactor biosynthesis; thiamine diphosphate biosynthesis.</text>
</comment>
<keyword evidence="4" id="KW-1133">Transmembrane helix</keyword>
<dbReference type="GO" id="GO:0005737">
    <property type="term" value="C:cytoplasm"/>
    <property type="evidence" value="ECO:0007669"/>
    <property type="project" value="TreeGrafter"/>
</dbReference>
<accession>A0A5C8PDV1</accession>
<dbReference type="PANTHER" id="PTHR13847">
    <property type="entry name" value="SARCOSINE DEHYDROGENASE-RELATED"/>
    <property type="match status" value="1"/>
</dbReference>
<dbReference type="GO" id="GO:0043799">
    <property type="term" value="F:glycine oxidase activity"/>
    <property type="evidence" value="ECO:0007669"/>
    <property type="project" value="UniProtKB-EC"/>
</dbReference>
<dbReference type="EC" id="1.4.3.19" evidence="6"/>
<gene>
    <name evidence="6" type="primary">thiO</name>
    <name evidence="6" type="ORF">FHP25_30595</name>
</gene>
<protein>
    <submittedName>
        <fullName evidence="6">Glycine oxidase ThiO</fullName>
        <ecNumber evidence="6">1.4.3.19</ecNumber>
    </submittedName>
</protein>
<dbReference type="UniPathway" id="UPA00060"/>
<dbReference type="SUPFAM" id="SSF51905">
    <property type="entry name" value="FAD/NAD(P)-binding domain"/>
    <property type="match status" value="1"/>
</dbReference>
<dbReference type="RefSeq" id="WP_147850803.1">
    <property type="nucleotide sequence ID" value="NZ_VDUZ01000045.1"/>
</dbReference>
<dbReference type="EMBL" id="VDUZ01000045">
    <property type="protein sequence ID" value="TXL71315.1"/>
    <property type="molecule type" value="Genomic_DNA"/>
</dbReference>
<dbReference type="Pfam" id="PF01266">
    <property type="entry name" value="DAO"/>
    <property type="match status" value="1"/>
</dbReference>
<comment type="caution">
    <text evidence="6">The sequence shown here is derived from an EMBL/GenBank/DDBJ whole genome shotgun (WGS) entry which is preliminary data.</text>
</comment>
<keyword evidence="2" id="KW-0784">Thiamine biosynthesis</keyword>
<dbReference type="Gene3D" id="3.50.50.60">
    <property type="entry name" value="FAD/NAD(P)-binding domain"/>
    <property type="match status" value="1"/>
</dbReference>
<feature type="domain" description="FAD dependent oxidoreductase" evidence="5">
    <location>
        <begin position="13"/>
        <end position="360"/>
    </location>
</feature>
<keyword evidence="4" id="KW-0812">Transmembrane</keyword>
<evidence type="ECO:0000256" key="3">
    <source>
        <dbReference type="ARBA" id="ARBA00023002"/>
    </source>
</evidence>
<dbReference type="InterPro" id="IPR006076">
    <property type="entry name" value="FAD-dep_OxRdtase"/>
</dbReference>
<keyword evidence="7" id="KW-1185">Reference proteome</keyword>
<sequence length="385" mass="40402">MSGKTASSPYPCVIVVGAGVIGLAIGWRLAQAGVAVTLYDKGAAGSGASHAAAGMLAACVEAEPREGSLLALGRASQALWPAFAAELEQATEIAIGLRCEGTIVAAFNDDDRARLQHHLAFQQSLGLPVTWLPAADVRRREPHLASTLVGALWSPEDHQVDNRRLAAALRAAACAAGATLHEHAPVERIAHDGKRTHGVMVAGTLQRADIVILAAGAWSRDVPLAPPVARLPVRPVKGQMLALRMDPAAPILRHVLRVPDTYLVPRHDGRLIVGATVEERGFDGDITAGGLLSLLDAAWRALPAIEELPVDETWVGFRPGSRDDTPILGPGPMDGLIYATGHYRNGILLTPITARVIADLVLHGAIDPLIGSLGAARFQARAAAE</sequence>
<evidence type="ECO:0000313" key="7">
    <source>
        <dbReference type="Proteomes" id="UP000321638"/>
    </source>
</evidence>
<name>A0A5C8PDV1_9HYPH</name>